<evidence type="ECO:0000313" key="6">
    <source>
        <dbReference type="Proteomes" id="UP001500575"/>
    </source>
</evidence>
<dbReference type="InterPro" id="IPR003782">
    <property type="entry name" value="SCO1/SenC"/>
</dbReference>
<dbReference type="PANTHER" id="PTHR12151">
    <property type="entry name" value="ELECTRON TRANSPORT PROTIN SCO1/SENC FAMILY MEMBER"/>
    <property type="match status" value="1"/>
</dbReference>
<dbReference type="InterPro" id="IPR036249">
    <property type="entry name" value="Thioredoxin-like_sf"/>
</dbReference>
<keyword evidence="3" id="KW-0732">Signal</keyword>
<protein>
    <submittedName>
        <fullName evidence="5">SCO family protein</fullName>
    </submittedName>
</protein>
<reference evidence="5 6" key="1">
    <citation type="journal article" date="2019" name="Int. J. Syst. Evol. Microbiol.">
        <title>The Global Catalogue of Microorganisms (GCM) 10K type strain sequencing project: providing services to taxonomists for standard genome sequencing and annotation.</title>
        <authorList>
            <consortium name="The Broad Institute Genomics Platform"/>
            <consortium name="The Broad Institute Genome Sequencing Center for Infectious Disease"/>
            <person name="Wu L."/>
            <person name="Ma J."/>
        </authorList>
    </citation>
    <scope>NUCLEOTIDE SEQUENCE [LARGE SCALE GENOMIC DNA]</scope>
    <source>
        <strain evidence="5 6">JCM 16021</strain>
    </source>
</reference>
<dbReference type="InterPro" id="IPR013766">
    <property type="entry name" value="Thioredoxin_domain"/>
</dbReference>
<feature type="signal peptide" evidence="3">
    <location>
        <begin position="1"/>
        <end position="27"/>
    </location>
</feature>
<sequence>MTASVRTQTLLLALAALLLAGCSQVEGGGTSNAIVVGGDDDGYHGVVLTEPYPVPEQKLVDTDGGKYSLATDATKPLTLVFFGYTHCPDICQIVMSTIASALNRLDESERAEVDVVFVTTDPARDTGPVLRDYLDQFDPAYVGLSSDLQTVIDAGEPLGVYVAKGEELPTGGYEVDHGTPIIGVAPGGTAPIVWSEPSSAELAEDLHKFLADGGIS</sequence>
<proteinExistence type="inferred from homology"/>
<evidence type="ECO:0000256" key="1">
    <source>
        <dbReference type="ARBA" id="ARBA00010996"/>
    </source>
</evidence>
<dbReference type="Proteomes" id="UP001500575">
    <property type="component" value="Unassembled WGS sequence"/>
</dbReference>
<dbReference type="RefSeq" id="WP_344302408.1">
    <property type="nucleotide sequence ID" value="NZ_BAAAQQ010000002.1"/>
</dbReference>
<evidence type="ECO:0000259" key="4">
    <source>
        <dbReference type="PROSITE" id="PS51352"/>
    </source>
</evidence>
<dbReference type="Gene3D" id="3.40.30.10">
    <property type="entry name" value="Glutaredoxin"/>
    <property type="match status" value="1"/>
</dbReference>
<evidence type="ECO:0000313" key="5">
    <source>
        <dbReference type="EMBL" id="GAA2117593.1"/>
    </source>
</evidence>
<dbReference type="CDD" id="cd02968">
    <property type="entry name" value="SCO"/>
    <property type="match status" value="1"/>
</dbReference>
<feature type="domain" description="Thioredoxin" evidence="4">
    <location>
        <begin position="48"/>
        <end position="187"/>
    </location>
</feature>
<gene>
    <name evidence="5" type="ORF">GCM10009843_08720</name>
</gene>
<organism evidence="5 6">
    <name type="scientific">Nocardioides bigeumensis</name>
    <dbReference type="NCBI Taxonomy" id="433657"/>
    <lineage>
        <taxon>Bacteria</taxon>
        <taxon>Bacillati</taxon>
        <taxon>Actinomycetota</taxon>
        <taxon>Actinomycetes</taxon>
        <taxon>Propionibacteriales</taxon>
        <taxon>Nocardioidaceae</taxon>
        <taxon>Nocardioides</taxon>
    </lineage>
</organism>
<feature type="chain" id="PRO_5047159227" evidence="3">
    <location>
        <begin position="28"/>
        <end position="216"/>
    </location>
</feature>
<comment type="similarity">
    <text evidence="1">Belongs to the SCO1/2 family.</text>
</comment>
<dbReference type="PROSITE" id="PS51257">
    <property type="entry name" value="PROKAR_LIPOPROTEIN"/>
    <property type="match status" value="1"/>
</dbReference>
<dbReference type="PANTHER" id="PTHR12151:SF25">
    <property type="entry name" value="LINALOOL DEHYDRATASE_ISOMERASE DOMAIN-CONTAINING PROTEIN"/>
    <property type="match status" value="1"/>
</dbReference>
<keyword evidence="6" id="KW-1185">Reference proteome</keyword>
<evidence type="ECO:0000256" key="2">
    <source>
        <dbReference type="ARBA" id="ARBA00023008"/>
    </source>
</evidence>
<dbReference type="SUPFAM" id="SSF52833">
    <property type="entry name" value="Thioredoxin-like"/>
    <property type="match status" value="1"/>
</dbReference>
<comment type="caution">
    <text evidence="5">The sequence shown here is derived from an EMBL/GenBank/DDBJ whole genome shotgun (WGS) entry which is preliminary data.</text>
</comment>
<evidence type="ECO:0000256" key="3">
    <source>
        <dbReference type="SAM" id="SignalP"/>
    </source>
</evidence>
<dbReference type="Pfam" id="PF02630">
    <property type="entry name" value="SCO1-SenC"/>
    <property type="match status" value="1"/>
</dbReference>
<keyword evidence="2" id="KW-0186">Copper</keyword>
<name>A0ABN2XY85_9ACTN</name>
<accession>A0ABN2XY85</accession>
<dbReference type="PROSITE" id="PS51352">
    <property type="entry name" value="THIOREDOXIN_2"/>
    <property type="match status" value="1"/>
</dbReference>
<dbReference type="EMBL" id="BAAAQQ010000002">
    <property type="protein sequence ID" value="GAA2117593.1"/>
    <property type="molecule type" value="Genomic_DNA"/>
</dbReference>